<dbReference type="Proteomes" id="UP000186868">
    <property type="component" value="Unassembled WGS sequence"/>
</dbReference>
<accession>A0A1U7HRD8</accession>
<dbReference type="AlphaFoldDB" id="A0A1U7HRD8"/>
<evidence type="ECO:0000313" key="1">
    <source>
        <dbReference type="EMBL" id="OKH26095.1"/>
    </source>
</evidence>
<keyword evidence="2" id="KW-1185">Reference proteome</keyword>
<dbReference type="EMBL" id="MRCB01000002">
    <property type="protein sequence ID" value="OKH26095.1"/>
    <property type="molecule type" value="Genomic_DNA"/>
</dbReference>
<dbReference type="RefSeq" id="WP_073598203.1">
    <property type="nucleotide sequence ID" value="NZ_MRCB01000002.1"/>
</dbReference>
<organism evidence="1 2">
    <name type="scientific">Hydrococcus rivularis NIES-593</name>
    <dbReference type="NCBI Taxonomy" id="1921803"/>
    <lineage>
        <taxon>Bacteria</taxon>
        <taxon>Bacillati</taxon>
        <taxon>Cyanobacteriota</taxon>
        <taxon>Cyanophyceae</taxon>
        <taxon>Pleurocapsales</taxon>
        <taxon>Hydrococcaceae</taxon>
        <taxon>Hydrococcus</taxon>
    </lineage>
</organism>
<evidence type="ECO:0000313" key="2">
    <source>
        <dbReference type="Proteomes" id="UP000186868"/>
    </source>
</evidence>
<protein>
    <submittedName>
        <fullName evidence="1">Uncharacterized protein</fullName>
    </submittedName>
</protein>
<reference evidence="1 2" key="1">
    <citation type="submission" date="2016-11" db="EMBL/GenBank/DDBJ databases">
        <title>Draft Genome Sequences of Nine Cyanobacterial Strains from Diverse Habitats.</title>
        <authorList>
            <person name="Zhu T."/>
            <person name="Hou S."/>
            <person name="Lu X."/>
            <person name="Hess W.R."/>
        </authorList>
    </citation>
    <scope>NUCLEOTIDE SEQUENCE [LARGE SCALE GENOMIC DNA]</scope>
    <source>
        <strain evidence="1 2">NIES-593</strain>
    </source>
</reference>
<proteinExistence type="predicted"/>
<name>A0A1U7HRD8_9CYAN</name>
<sequence length="98" mass="11000">MPIDTLDLKIKVFVTLSKIQKRLKTASSEICLHYYGGESFSITDRIPTSFFGYVAKADITSHTKPSELYAIVCQLVEKVVGEYSEFELARFSLAQQAS</sequence>
<gene>
    <name evidence="1" type="ORF">NIES593_03185</name>
</gene>
<dbReference type="STRING" id="1921803.NIES593_03185"/>
<comment type="caution">
    <text evidence="1">The sequence shown here is derived from an EMBL/GenBank/DDBJ whole genome shotgun (WGS) entry which is preliminary data.</text>
</comment>